<dbReference type="AlphaFoldDB" id="A0AAW1B2D7"/>
<proteinExistence type="predicted"/>
<dbReference type="EMBL" id="JAOTOJ010000009">
    <property type="protein sequence ID" value="KAK9395766.1"/>
    <property type="molecule type" value="Genomic_DNA"/>
</dbReference>
<dbReference type="Proteomes" id="UP001474421">
    <property type="component" value="Unassembled WGS sequence"/>
</dbReference>
<gene>
    <name evidence="1" type="ORF">NXF25_019127</name>
</gene>
<comment type="caution">
    <text evidence="1">The sequence shown here is derived from an EMBL/GenBank/DDBJ whole genome shotgun (WGS) entry which is preliminary data.</text>
</comment>
<evidence type="ECO:0000313" key="2">
    <source>
        <dbReference type="Proteomes" id="UP001474421"/>
    </source>
</evidence>
<keyword evidence="2" id="KW-1185">Reference proteome</keyword>
<accession>A0AAW1B2D7</accession>
<sequence length="209" mass="22997">DRSGSGHRIDPTDEPQAKSTALHHARGFCSPTGGNWLATATASSGSLFWEVGGGGHSQGISLGLRWGDTGPIEGDYKHFSQHQPPPQPPRIPPLRATFNGSPEKLAFFLNQVWSHLNHHGNNYPDEATRVDVNMANLEAEVADWVTILHDEDAPELATPDALLGSLWTCFGDPAQNQQAEIEVRRLRQGTRPVTEYIHEFCSIAVRLRH</sequence>
<protein>
    <recommendedName>
        <fullName evidence="3">Retrotransposon gag domain-containing protein</fullName>
    </recommendedName>
</protein>
<evidence type="ECO:0008006" key="3">
    <source>
        <dbReference type="Google" id="ProtNLM"/>
    </source>
</evidence>
<name>A0AAW1B2D7_CROAD</name>
<organism evidence="1 2">
    <name type="scientific">Crotalus adamanteus</name>
    <name type="common">Eastern diamondback rattlesnake</name>
    <dbReference type="NCBI Taxonomy" id="8729"/>
    <lineage>
        <taxon>Eukaryota</taxon>
        <taxon>Metazoa</taxon>
        <taxon>Chordata</taxon>
        <taxon>Craniata</taxon>
        <taxon>Vertebrata</taxon>
        <taxon>Euteleostomi</taxon>
        <taxon>Lepidosauria</taxon>
        <taxon>Squamata</taxon>
        <taxon>Bifurcata</taxon>
        <taxon>Unidentata</taxon>
        <taxon>Episquamata</taxon>
        <taxon>Toxicofera</taxon>
        <taxon>Serpentes</taxon>
        <taxon>Colubroidea</taxon>
        <taxon>Viperidae</taxon>
        <taxon>Crotalinae</taxon>
        <taxon>Crotalus</taxon>
    </lineage>
</organism>
<feature type="non-terminal residue" evidence="1">
    <location>
        <position position="1"/>
    </location>
</feature>
<reference evidence="1 2" key="1">
    <citation type="journal article" date="2024" name="Proc. Natl. Acad. Sci. U.S.A.">
        <title>The genetic regulatory architecture and epigenomic basis for age-related changes in rattlesnake venom.</title>
        <authorList>
            <person name="Hogan M.P."/>
            <person name="Holding M.L."/>
            <person name="Nystrom G.S."/>
            <person name="Colston T.J."/>
            <person name="Bartlett D.A."/>
            <person name="Mason A.J."/>
            <person name="Ellsworth S.A."/>
            <person name="Rautsaw R.M."/>
            <person name="Lawrence K.C."/>
            <person name="Strickland J.L."/>
            <person name="He B."/>
            <person name="Fraser P."/>
            <person name="Margres M.J."/>
            <person name="Gilbert D.M."/>
            <person name="Gibbs H.L."/>
            <person name="Parkinson C.L."/>
            <person name="Rokyta D.R."/>
        </authorList>
    </citation>
    <scope>NUCLEOTIDE SEQUENCE [LARGE SCALE GENOMIC DNA]</scope>
    <source>
        <strain evidence="1">DRR0105</strain>
    </source>
</reference>
<evidence type="ECO:0000313" key="1">
    <source>
        <dbReference type="EMBL" id="KAK9395766.1"/>
    </source>
</evidence>